<dbReference type="InterPro" id="IPR043748">
    <property type="entry name" value="DUF5693"/>
</dbReference>
<feature type="transmembrane region" description="Helical" evidence="1">
    <location>
        <begin position="591"/>
        <end position="611"/>
    </location>
</feature>
<keyword evidence="3" id="KW-1185">Reference proteome</keyword>
<name>A0A511ZQL1_9BACI</name>
<evidence type="ECO:0000313" key="2">
    <source>
        <dbReference type="EMBL" id="GEN89746.1"/>
    </source>
</evidence>
<keyword evidence="1" id="KW-0812">Transmembrane</keyword>
<sequence>MKKPFYIFSLVVLLLIISLPGIFNRAEVESANRIYEIMVPFKNLRAIAKAENRSDYEVLQEFKAAGLEKVQLDYLTLARMEENQLVSIYSDAELTEALRFSPEYKDSYVEKGIYVTIPRQSSYESLLAQHFYLDYRIIGGERFYYFTNPGVLEENIGYDAYYIQMLHKAAMDYVFNVPNQNSSESSTLLHNYKHPSLQGVLFSSGEVTGFPFEENIQVIRDALQKNDLPFYQQEFSALAGLPSLAKETNYQFIRQHMIALGEKSLEESVQQAVRAIKERNIRSILVTVNPEKATDGITFIETLQQQMPAHFIHGDARPFQTVDSANWIQPLLLFAGVLFSYSLLSLLPFKIIRIAVVSLLFITGAAWLITDYLLLLKLFAWLIAVLTAVCAVLISANSRANLWKSAEKGATVWLSFLQALGITVIGILLIIGLLNGNEFISGVELFRGIKLLHIIPPFLVILALFGYYLTKQNRHSLLNIFNQEVRVWHVIASGGLLLIFAYYIIRTGNSSLVSPLEITIRHTLEEILYVRPRTKEFLIGYPAMIVGLYFLPKKPIIGRFLLVIGSIGFLSMINTFTHLHSPLFVSLLRSVYGIGFGVILGYFLLFLVVWGRKYWAK</sequence>
<gene>
    <name evidence="2" type="ORF">OSO01_44850</name>
</gene>
<reference evidence="2 3" key="1">
    <citation type="submission" date="2019-07" db="EMBL/GenBank/DDBJ databases">
        <title>Whole genome shotgun sequence of Oceanobacillus sojae NBRC 105379.</title>
        <authorList>
            <person name="Hosoyama A."/>
            <person name="Uohara A."/>
            <person name="Ohji S."/>
            <person name="Ichikawa N."/>
        </authorList>
    </citation>
    <scope>NUCLEOTIDE SEQUENCE [LARGE SCALE GENOMIC DNA]</scope>
    <source>
        <strain evidence="2 3">NBRC 105379</strain>
    </source>
</reference>
<dbReference type="Proteomes" id="UP000321558">
    <property type="component" value="Unassembled WGS sequence"/>
</dbReference>
<feature type="transmembrane region" description="Helical" evidence="1">
    <location>
        <begin position="327"/>
        <end position="344"/>
    </location>
</feature>
<protein>
    <submittedName>
        <fullName evidence="2">Uncharacterized protein</fullName>
    </submittedName>
</protein>
<keyword evidence="1" id="KW-1133">Transmembrane helix</keyword>
<feature type="transmembrane region" description="Helical" evidence="1">
    <location>
        <begin position="537"/>
        <end position="552"/>
    </location>
</feature>
<organism evidence="2 3">
    <name type="scientific">Oceanobacillus sojae</name>
    <dbReference type="NCBI Taxonomy" id="582851"/>
    <lineage>
        <taxon>Bacteria</taxon>
        <taxon>Bacillati</taxon>
        <taxon>Bacillota</taxon>
        <taxon>Bacilli</taxon>
        <taxon>Bacillales</taxon>
        <taxon>Bacillaceae</taxon>
        <taxon>Oceanobacillus</taxon>
    </lineage>
</organism>
<feature type="transmembrane region" description="Helical" evidence="1">
    <location>
        <begin position="410"/>
        <end position="431"/>
    </location>
</feature>
<proteinExistence type="predicted"/>
<feature type="transmembrane region" description="Helical" evidence="1">
    <location>
        <begin position="375"/>
        <end position="398"/>
    </location>
</feature>
<evidence type="ECO:0000256" key="1">
    <source>
        <dbReference type="SAM" id="Phobius"/>
    </source>
</evidence>
<dbReference type="OrthoDB" id="3805529at2"/>
<evidence type="ECO:0000313" key="3">
    <source>
        <dbReference type="Proteomes" id="UP000321558"/>
    </source>
</evidence>
<comment type="caution">
    <text evidence="2">The sequence shown here is derived from an EMBL/GenBank/DDBJ whole genome shotgun (WGS) entry which is preliminary data.</text>
</comment>
<feature type="transmembrane region" description="Helical" evidence="1">
    <location>
        <begin position="351"/>
        <end position="369"/>
    </location>
</feature>
<dbReference type="Pfam" id="PF18949">
    <property type="entry name" value="DUF5693"/>
    <property type="match status" value="1"/>
</dbReference>
<accession>A0A511ZQL1</accession>
<dbReference type="EMBL" id="BJYM01000028">
    <property type="protein sequence ID" value="GEN89746.1"/>
    <property type="molecule type" value="Genomic_DNA"/>
</dbReference>
<feature type="transmembrane region" description="Helical" evidence="1">
    <location>
        <begin position="559"/>
        <end position="579"/>
    </location>
</feature>
<feature type="transmembrane region" description="Helical" evidence="1">
    <location>
        <begin position="451"/>
        <end position="469"/>
    </location>
</feature>
<dbReference type="RefSeq" id="WP_147212622.1">
    <property type="nucleotide sequence ID" value="NZ_BJYM01000028.1"/>
</dbReference>
<keyword evidence="1" id="KW-0472">Membrane</keyword>
<feature type="transmembrane region" description="Helical" evidence="1">
    <location>
        <begin position="485"/>
        <end position="505"/>
    </location>
</feature>
<dbReference type="AlphaFoldDB" id="A0A511ZQL1"/>